<evidence type="ECO:0000313" key="1">
    <source>
        <dbReference type="EMBL" id="QJA44988.1"/>
    </source>
</evidence>
<gene>
    <name evidence="1" type="ORF">TM448A00171_0007</name>
    <name evidence="2" type="ORF">TM448B00200_0017</name>
</gene>
<name>A0A6H1ZBS4_9ZZZZ</name>
<protein>
    <submittedName>
        <fullName evidence="1">Uncharacterized protein</fullName>
    </submittedName>
</protein>
<dbReference type="EMBL" id="MT144599">
    <property type="protein sequence ID" value="QJH94310.1"/>
    <property type="molecule type" value="Genomic_DNA"/>
</dbReference>
<sequence length="92" mass="10446">MTDLIRREDIQKREEVAGGYHEIIFDMNANLLLIIPLEQIAEKLSKPHRADNEDFQAGYEAGIQELAKAIKEYKGATGMNKKQVSQPLFTIT</sequence>
<dbReference type="AlphaFoldDB" id="A0A6H1ZBS4"/>
<organism evidence="1">
    <name type="scientific">viral metagenome</name>
    <dbReference type="NCBI Taxonomy" id="1070528"/>
    <lineage>
        <taxon>unclassified sequences</taxon>
        <taxon>metagenomes</taxon>
        <taxon>organismal metagenomes</taxon>
    </lineage>
</organism>
<reference evidence="1" key="1">
    <citation type="submission" date="2020-03" db="EMBL/GenBank/DDBJ databases">
        <title>The deep terrestrial virosphere.</title>
        <authorList>
            <person name="Holmfeldt K."/>
            <person name="Nilsson E."/>
            <person name="Simone D."/>
            <person name="Lopez-Fernandez M."/>
            <person name="Wu X."/>
            <person name="de Brujin I."/>
            <person name="Lundin D."/>
            <person name="Andersson A."/>
            <person name="Bertilsson S."/>
            <person name="Dopson M."/>
        </authorList>
    </citation>
    <scope>NUCLEOTIDE SEQUENCE</scope>
    <source>
        <strain evidence="1">TM448A00171</strain>
        <strain evidence="2">TM448B00200</strain>
    </source>
</reference>
<accession>A0A6H1ZBS4</accession>
<dbReference type="EMBL" id="MT143984">
    <property type="protein sequence ID" value="QJA44988.1"/>
    <property type="molecule type" value="Genomic_DNA"/>
</dbReference>
<evidence type="ECO:0000313" key="2">
    <source>
        <dbReference type="EMBL" id="QJH94310.1"/>
    </source>
</evidence>
<proteinExistence type="predicted"/>